<evidence type="ECO:0000256" key="7">
    <source>
        <dbReference type="ARBA" id="ARBA00023002"/>
    </source>
</evidence>
<organism evidence="13 14">
    <name type="scientific">Riesia pediculicola (strain USDA)</name>
    <dbReference type="NCBI Taxonomy" id="515618"/>
    <lineage>
        <taxon>Bacteria</taxon>
        <taxon>Pseudomonadati</taxon>
        <taxon>Pseudomonadota</taxon>
        <taxon>Gammaproteobacteria</taxon>
        <taxon>Enterobacterales</taxon>
        <taxon>Enterobacteriaceae</taxon>
        <taxon>Candidatus Riesia</taxon>
    </lineage>
</organism>
<dbReference type="GO" id="GO:0030497">
    <property type="term" value="P:fatty acid elongation"/>
    <property type="evidence" value="ECO:0007669"/>
    <property type="project" value="UniProtKB-ARBA"/>
</dbReference>
<name>D4G8I4_RIEPU</name>
<dbReference type="GO" id="GO:0051287">
    <property type="term" value="F:NAD binding"/>
    <property type="evidence" value="ECO:0007669"/>
    <property type="project" value="UniProtKB-UniRule"/>
</dbReference>
<dbReference type="PRINTS" id="PR00080">
    <property type="entry name" value="SDRFAMILY"/>
</dbReference>
<evidence type="ECO:0000256" key="1">
    <source>
        <dbReference type="ARBA" id="ARBA00002607"/>
    </source>
</evidence>
<feature type="binding site" evidence="11">
    <location>
        <position position="86"/>
    </location>
    <ligand>
        <name>NADP(+)</name>
        <dbReference type="ChEBI" id="CHEBI:58349"/>
    </ligand>
</feature>
<dbReference type="HOGENOM" id="CLU_010194_1_3_6"/>
<dbReference type="PANTHER" id="PTHR42879">
    <property type="entry name" value="3-OXOACYL-(ACYL-CARRIER-PROTEIN) REDUCTASE"/>
    <property type="match status" value="1"/>
</dbReference>
<evidence type="ECO:0000256" key="12">
    <source>
        <dbReference type="RuleBase" id="RU366074"/>
    </source>
</evidence>
<dbReference type="GO" id="GO:0004316">
    <property type="term" value="F:3-oxoacyl-[acyl-carrier-protein] reductase (NADPH) activity"/>
    <property type="evidence" value="ECO:0007669"/>
    <property type="project" value="UniProtKB-UniRule"/>
</dbReference>
<dbReference type="UniPathway" id="UPA00094"/>
<keyword evidence="5 12" id="KW-0276">Fatty acid metabolism</keyword>
<comment type="subunit">
    <text evidence="12">Homotetramer.</text>
</comment>
<keyword evidence="8 12" id="KW-0443">Lipid metabolism</keyword>
<keyword evidence="14" id="KW-1185">Reference proteome</keyword>
<keyword evidence="9 12" id="KW-0275">Fatty acid biosynthesis</keyword>
<feature type="binding site" evidence="11">
    <location>
        <begin position="59"/>
        <end position="60"/>
    </location>
    <ligand>
        <name>NADP(+)</name>
        <dbReference type="ChEBI" id="CHEBI:58349"/>
    </ligand>
</feature>
<feature type="active site" description="Proton acceptor" evidence="10">
    <location>
        <position position="151"/>
    </location>
</feature>
<dbReference type="SUPFAM" id="SSF51735">
    <property type="entry name" value="NAD(P)-binding Rossmann-fold domains"/>
    <property type="match status" value="1"/>
</dbReference>
<dbReference type="InterPro" id="IPR050259">
    <property type="entry name" value="SDR"/>
</dbReference>
<dbReference type="STRING" id="515618.RIEPE_0396"/>
<keyword evidence="6 11" id="KW-0521">NADP</keyword>
<dbReference type="AlphaFoldDB" id="D4G8I4"/>
<evidence type="ECO:0000256" key="9">
    <source>
        <dbReference type="ARBA" id="ARBA00023160"/>
    </source>
</evidence>
<comment type="catalytic activity">
    <reaction evidence="12">
        <text>a (3R)-hydroxyacyl-[ACP] + NADP(+) = a 3-oxoacyl-[ACP] + NADPH + H(+)</text>
        <dbReference type="Rhea" id="RHEA:17397"/>
        <dbReference type="Rhea" id="RHEA-COMP:9916"/>
        <dbReference type="Rhea" id="RHEA-COMP:9945"/>
        <dbReference type="ChEBI" id="CHEBI:15378"/>
        <dbReference type="ChEBI" id="CHEBI:57783"/>
        <dbReference type="ChEBI" id="CHEBI:58349"/>
        <dbReference type="ChEBI" id="CHEBI:78776"/>
        <dbReference type="ChEBI" id="CHEBI:78827"/>
        <dbReference type="EC" id="1.1.1.100"/>
    </reaction>
</comment>
<evidence type="ECO:0000313" key="13">
    <source>
        <dbReference type="EMBL" id="ADD79675.1"/>
    </source>
</evidence>
<reference evidence="13" key="1">
    <citation type="submission" date="2008-05" db="EMBL/GenBank/DDBJ databases">
        <title>Genome sequence of Riesia pediculicola USDA.</title>
        <authorList>
            <person name="Kirkness E.F."/>
        </authorList>
    </citation>
    <scope>NUCLEOTIDE SEQUENCE [LARGE SCALE GENOMIC DNA]</scope>
    <source>
        <strain evidence="13">USDA</strain>
    </source>
</reference>
<dbReference type="NCBIfam" id="TIGR01830">
    <property type="entry name" value="3oxo_ACP_reduc"/>
    <property type="match status" value="1"/>
</dbReference>
<gene>
    <name evidence="13" type="ordered locus">RIEPE_0396</name>
</gene>
<evidence type="ECO:0000256" key="3">
    <source>
        <dbReference type="ARBA" id="ARBA00006484"/>
    </source>
</evidence>
<evidence type="ECO:0000256" key="10">
    <source>
        <dbReference type="PIRSR" id="PIRSR611284-1"/>
    </source>
</evidence>
<dbReference type="PRINTS" id="PR00081">
    <property type="entry name" value="GDHRDH"/>
</dbReference>
<dbReference type="KEGG" id="rip:RIEPE_0396"/>
<keyword evidence="7 12" id="KW-0560">Oxidoreductase</keyword>
<comment type="similarity">
    <text evidence="3 12">Belongs to the short-chain dehydrogenases/reductases (SDR) family.</text>
</comment>
<dbReference type="FunFam" id="3.40.50.720:FF:000037">
    <property type="entry name" value="3-oxoacyl-[acyl-carrier-protein] reductase FabG"/>
    <property type="match status" value="1"/>
</dbReference>
<keyword evidence="4 12" id="KW-0444">Lipid biosynthesis</keyword>
<dbReference type="PROSITE" id="PS00061">
    <property type="entry name" value="ADH_SHORT"/>
    <property type="match status" value="1"/>
</dbReference>
<evidence type="ECO:0000256" key="2">
    <source>
        <dbReference type="ARBA" id="ARBA00005194"/>
    </source>
</evidence>
<dbReference type="CDD" id="cd05333">
    <property type="entry name" value="BKR_SDR_c"/>
    <property type="match status" value="1"/>
</dbReference>
<dbReference type="InterPro" id="IPR020904">
    <property type="entry name" value="Sc_DH/Rdtase_CS"/>
</dbReference>
<dbReference type="InterPro" id="IPR036291">
    <property type="entry name" value="NAD(P)-bd_dom_sf"/>
</dbReference>
<feature type="binding site" evidence="11">
    <location>
        <position position="37"/>
    </location>
    <ligand>
        <name>NADP(+)</name>
        <dbReference type="ChEBI" id="CHEBI:58349"/>
    </ligand>
</feature>
<feature type="binding site" evidence="11">
    <location>
        <position position="184"/>
    </location>
    <ligand>
        <name>NADP(+)</name>
        <dbReference type="ChEBI" id="CHEBI:58349"/>
    </ligand>
</feature>
<evidence type="ECO:0000256" key="6">
    <source>
        <dbReference type="ARBA" id="ARBA00022857"/>
    </source>
</evidence>
<accession>D4G8I4</accession>
<feature type="binding site" evidence="11">
    <location>
        <begin position="151"/>
        <end position="155"/>
    </location>
    <ligand>
        <name>NADP(+)</name>
        <dbReference type="ChEBI" id="CHEBI:58349"/>
    </ligand>
</feature>
<sequence>MSFKDKLVLVTGASNGIGMEISKLFAKNEANVIGTSTSINGVKKIDSYLKNRGKGYILNVLDKESIQKFFFQVEQDFGEVDILINNIGIVKDNLLVRMKRKDWEEVIKVNLTSIFIISKNVIKSMMKKRYGRIISIGSVVGMKGNLGQTNYSSSKSGIIGFSKSLAMEVAKYGITVNVVSPGFIDTRMTKFLDDKRKRKILSHIPIGRFGSPKEIASVVVFLASEDASYITGETVNVNGGIMMI</sequence>
<dbReference type="EC" id="1.1.1.100" evidence="12"/>
<dbReference type="RefSeq" id="WP_013087662.1">
    <property type="nucleotide sequence ID" value="NC_014109.1"/>
</dbReference>
<evidence type="ECO:0000313" key="14">
    <source>
        <dbReference type="Proteomes" id="UP000001700"/>
    </source>
</evidence>
<comment type="pathway">
    <text evidence="2 12">Lipid metabolism; fatty acid biosynthesis.</text>
</comment>
<dbReference type="PANTHER" id="PTHR42879:SF2">
    <property type="entry name" value="3-OXOACYL-[ACYL-CARRIER-PROTEIN] REDUCTASE FABG"/>
    <property type="match status" value="1"/>
</dbReference>
<dbReference type="eggNOG" id="COG1028">
    <property type="taxonomic scope" value="Bacteria"/>
</dbReference>
<dbReference type="Pfam" id="PF13561">
    <property type="entry name" value="adh_short_C2"/>
    <property type="match status" value="1"/>
</dbReference>
<evidence type="ECO:0000256" key="5">
    <source>
        <dbReference type="ARBA" id="ARBA00022832"/>
    </source>
</evidence>
<protein>
    <recommendedName>
        <fullName evidence="12">3-oxoacyl-[acyl-carrier-protein] reductase</fullName>
        <ecNumber evidence="12">1.1.1.100</ecNumber>
    </recommendedName>
</protein>
<dbReference type="InterPro" id="IPR002347">
    <property type="entry name" value="SDR_fam"/>
</dbReference>
<proteinExistence type="inferred from homology"/>
<evidence type="ECO:0000256" key="4">
    <source>
        <dbReference type="ARBA" id="ARBA00022516"/>
    </source>
</evidence>
<comment type="function">
    <text evidence="1 12">Catalyzes the NADPH-dependent reduction of beta-ketoacyl-ACP substrates to beta-hydroxyacyl-ACP products, the first reductive step in the elongation cycle of fatty acid biosynthesis.</text>
</comment>
<dbReference type="NCBIfam" id="NF009466">
    <property type="entry name" value="PRK12826.1-2"/>
    <property type="match status" value="1"/>
</dbReference>
<dbReference type="EMBL" id="CP001085">
    <property type="protein sequence ID" value="ADD79675.1"/>
    <property type="molecule type" value="Genomic_DNA"/>
</dbReference>
<dbReference type="InterPro" id="IPR011284">
    <property type="entry name" value="3oxo_ACP_reduc"/>
</dbReference>
<dbReference type="Gene3D" id="3.40.50.720">
    <property type="entry name" value="NAD(P)-binding Rossmann-like Domain"/>
    <property type="match status" value="1"/>
</dbReference>
<dbReference type="Proteomes" id="UP000001700">
    <property type="component" value="Chromosome"/>
</dbReference>
<dbReference type="OrthoDB" id="9804774at2"/>
<evidence type="ECO:0000256" key="8">
    <source>
        <dbReference type="ARBA" id="ARBA00023098"/>
    </source>
</evidence>
<evidence type="ECO:0000256" key="11">
    <source>
        <dbReference type="PIRSR" id="PIRSR611284-2"/>
    </source>
</evidence>